<sequence length="313" mass="32947">MAMASSPSILLCGASGFIGGAVLRALWRHDVQPRLLLRRLPDDAGGAAFAVRGDLTDADSLRGCCEGIDTLIHCASAVAADDATCQAVNVEGTQRLLDEAQRAGVSRVIYLSTAAVYGDGVHRQLREDQQEPAPVSVTSRTRREAERRVLAAGGTVLRPFLVYGAGDRWFLPALVGLLRRHPVTVEGGEARLSLLAVEDLAESIVALALTPQAADRGRVYHVAPARPATQAEVIQALHAQGLVPAPTADLSHAQAAEATRTLGAGVARQLALIAFEHTYDGQALRERTGITPRPFAEGFAACAGAYAQALQVA</sequence>
<name>A0A553GU08_9PSED</name>
<dbReference type="Proteomes" id="UP000315235">
    <property type="component" value="Unassembled WGS sequence"/>
</dbReference>
<comment type="caution">
    <text evidence="2">The sequence shown here is derived from an EMBL/GenBank/DDBJ whole genome shotgun (WGS) entry which is preliminary data.</text>
</comment>
<feature type="domain" description="NAD-dependent epimerase/dehydratase" evidence="1">
    <location>
        <begin position="9"/>
        <end position="223"/>
    </location>
</feature>
<evidence type="ECO:0000313" key="3">
    <source>
        <dbReference type="Proteomes" id="UP000315235"/>
    </source>
</evidence>
<evidence type="ECO:0000259" key="1">
    <source>
        <dbReference type="Pfam" id="PF01370"/>
    </source>
</evidence>
<dbReference type="PANTHER" id="PTHR48079:SF6">
    <property type="entry name" value="NAD(P)-BINDING DOMAIN-CONTAINING PROTEIN-RELATED"/>
    <property type="match status" value="1"/>
</dbReference>
<keyword evidence="3" id="KW-1185">Reference proteome</keyword>
<dbReference type="OrthoDB" id="9778052at2"/>
<dbReference type="GO" id="GO:0005737">
    <property type="term" value="C:cytoplasm"/>
    <property type="evidence" value="ECO:0007669"/>
    <property type="project" value="TreeGrafter"/>
</dbReference>
<dbReference type="Gene3D" id="3.40.50.720">
    <property type="entry name" value="NAD(P)-binding Rossmann-like Domain"/>
    <property type="match status" value="1"/>
</dbReference>
<dbReference type="EMBL" id="VJOY01000022">
    <property type="protein sequence ID" value="TRX72995.1"/>
    <property type="molecule type" value="Genomic_DNA"/>
</dbReference>
<dbReference type="InterPro" id="IPR051783">
    <property type="entry name" value="NAD(P)-dependent_oxidoreduct"/>
</dbReference>
<accession>A0A553GU08</accession>
<dbReference type="SUPFAM" id="SSF51735">
    <property type="entry name" value="NAD(P)-binding Rossmann-fold domains"/>
    <property type="match status" value="1"/>
</dbReference>
<evidence type="ECO:0000313" key="2">
    <source>
        <dbReference type="EMBL" id="TRX72995.1"/>
    </source>
</evidence>
<organism evidence="2 3">
    <name type="scientific">Pseudomonas mangiferae</name>
    <dbReference type="NCBI Taxonomy" id="2593654"/>
    <lineage>
        <taxon>Bacteria</taxon>
        <taxon>Pseudomonadati</taxon>
        <taxon>Pseudomonadota</taxon>
        <taxon>Gammaproteobacteria</taxon>
        <taxon>Pseudomonadales</taxon>
        <taxon>Pseudomonadaceae</taxon>
        <taxon>Pseudomonas</taxon>
    </lineage>
</organism>
<dbReference type="InterPro" id="IPR036291">
    <property type="entry name" value="NAD(P)-bd_dom_sf"/>
</dbReference>
<dbReference type="InterPro" id="IPR001509">
    <property type="entry name" value="Epimerase_deHydtase"/>
</dbReference>
<dbReference type="PANTHER" id="PTHR48079">
    <property type="entry name" value="PROTEIN YEEZ"/>
    <property type="match status" value="1"/>
</dbReference>
<reference evidence="2 3" key="1">
    <citation type="submission" date="2019-07" db="EMBL/GenBank/DDBJ databases">
        <title>Pseudomonas mangiferae sp. nov., isolated from bark of mango tree in Thailand.</title>
        <authorList>
            <person name="Srisuk N."/>
            <person name="Anurat P."/>
        </authorList>
    </citation>
    <scope>NUCLEOTIDE SEQUENCE [LARGE SCALE GENOMIC DNA]</scope>
    <source>
        <strain evidence="2 3">DMKU_BBB3-04</strain>
    </source>
</reference>
<dbReference type="Pfam" id="PF01370">
    <property type="entry name" value="Epimerase"/>
    <property type="match status" value="1"/>
</dbReference>
<proteinExistence type="predicted"/>
<dbReference type="GO" id="GO:0004029">
    <property type="term" value="F:aldehyde dehydrogenase (NAD+) activity"/>
    <property type="evidence" value="ECO:0007669"/>
    <property type="project" value="TreeGrafter"/>
</dbReference>
<dbReference type="AlphaFoldDB" id="A0A553GU08"/>
<protein>
    <submittedName>
        <fullName evidence="2">NAD-dependent epimerase/dehydratase family protein</fullName>
    </submittedName>
</protein>
<gene>
    <name evidence="2" type="ORF">FM069_19940</name>
</gene>